<dbReference type="ExpressionAtlas" id="A0A2R8YDM1">
    <property type="expression patterns" value="baseline and differential"/>
</dbReference>
<accession>A0A2R8YDM1</accession>
<reference evidence="1" key="1">
    <citation type="journal article" date="2001" name="Nature">
        <title>Initial sequencing and analysis of the human genome.</title>
        <authorList>
            <consortium name="International Human Genome Sequencing Consortium"/>
            <person name="Lander E.S."/>
            <person name="Linton L.M."/>
            <person name="Birren B."/>
            <person name="Nusbaum C."/>
            <person name="Zody M.C."/>
            <person name="Baldwin J."/>
            <person name="Devon K."/>
            <person name="Dewar K."/>
            <person name="Doyle M."/>
            <person name="FitzHugh W."/>
            <person name="Funke R."/>
            <person name="Gage D."/>
            <person name="Harris K."/>
            <person name="Heaford A."/>
            <person name="Howland J."/>
            <person name="Kann L."/>
            <person name="Lehoczky J."/>
            <person name="LeVine R."/>
            <person name="McEwan P."/>
            <person name="McKernan K."/>
            <person name="Meldrim J."/>
            <person name="Mesirov J.P."/>
            <person name="Miranda C."/>
            <person name="Morris W."/>
            <person name="Naylor J."/>
            <person name="Raymond C."/>
            <person name="Rosetti M."/>
            <person name="Santos R."/>
            <person name="Sheridan A."/>
            <person name="Sougnez C."/>
            <person name="Stange-Thomann N."/>
            <person name="Stojanovic N."/>
            <person name="Subramanian A."/>
            <person name="Wyman D."/>
            <person name="Rogers J."/>
            <person name="Sulston J."/>
            <person name="Ainscough R."/>
            <person name="Beck S."/>
            <person name="Bentley D."/>
            <person name="Burton J."/>
            <person name="Clee C."/>
            <person name="Carter N."/>
            <person name="Coulson A."/>
            <person name="Deadman R."/>
            <person name="Deloukas P."/>
            <person name="Dunham A."/>
            <person name="Dunham I."/>
            <person name="Durbin R."/>
            <person name="French L."/>
            <person name="Grafham D."/>
            <person name="Gregory S."/>
            <person name="Hubbard T."/>
            <person name="Humphray S."/>
            <person name="Hunt A."/>
            <person name="Jones M."/>
            <person name="Lloyd C."/>
            <person name="McMurray A."/>
            <person name="Matthews L."/>
            <person name="Mercer S."/>
            <person name="Milne S."/>
            <person name="Mullikin J.C."/>
            <person name="Mungall A."/>
            <person name="Plumb R."/>
            <person name="Ross M."/>
            <person name="Shownkeen R."/>
            <person name="Sims S."/>
            <person name="Waterston R.H."/>
            <person name="Wilson R.K."/>
            <person name="Hillier L.W."/>
            <person name="McPherson J.D."/>
            <person name="Marra M.A."/>
            <person name="Mardis E.R."/>
            <person name="Fulton L.A."/>
            <person name="Chinwalla A.T."/>
            <person name="Pepin K.H."/>
            <person name="Gish W.R."/>
            <person name="Chissoe S.L."/>
            <person name="Wendl M.C."/>
            <person name="Delehaunty K.D."/>
            <person name="Miner T.L."/>
            <person name="Delehaunty A."/>
            <person name="Kramer J.B."/>
            <person name="Cook L.L."/>
            <person name="Fulton R.S."/>
            <person name="Johnson D.L."/>
            <person name="Minx P.J."/>
            <person name="Clifton S.W."/>
            <person name="Hawkins T."/>
            <person name="Branscomb E."/>
            <person name="Predki P."/>
            <person name="Richardson P."/>
            <person name="Wenning S."/>
            <person name="Slezak T."/>
            <person name="Doggett N."/>
            <person name="Cheng J.F."/>
            <person name="Olsen A."/>
            <person name="Lucas S."/>
            <person name="Elkin C."/>
            <person name="Uberbacher E."/>
            <person name="Frazier M."/>
            <person name="Gibbs R.A."/>
            <person name="Muzny D.M."/>
            <person name="Scherer S.E."/>
            <person name="Bouck J.B."/>
            <person name="Sodergren E.J."/>
            <person name="Worley K.C."/>
            <person name="Rives C.M."/>
            <person name="Gorrell J.H."/>
            <person name="Metzker M.L."/>
            <person name="Naylor S.L."/>
            <person name="Kucherlapati R.S."/>
            <person name="Nelson D.L."/>
            <person name="Weinstock G.M."/>
            <person name="Sakaki Y."/>
            <person name="Fujiyama A."/>
            <person name="Hattori M."/>
            <person name="Yada T."/>
            <person name="Toyoda A."/>
            <person name="Itoh T."/>
            <person name="Kawagoe C."/>
            <person name="Watanabe H."/>
            <person name="Totoki Y."/>
            <person name="Taylor T."/>
            <person name="Weissenbach J."/>
            <person name="Heilig R."/>
            <person name="Saurin W."/>
            <person name="Artiguenave F."/>
            <person name="Brottier P."/>
            <person name="Bruls T."/>
            <person name="Pelletier E."/>
            <person name="Robert C."/>
            <person name="Wincker P."/>
            <person name="Smith D.R."/>
            <person name="Doucette-Stamm L."/>
            <person name="Rubenfield M."/>
            <person name="Weinstock K."/>
            <person name="Lee H.M."/>
            <person name="Dubois J."/>
            <person name="Rosenthal A."/>
            <person name="Platzer M."/>
            <person name="Nyakatura G."/>
            <person name="Taudien S."/>
            <person name="Rump A."/>
            <person name="Yang H."/>
            <person name="Yu J."/>
            <person name="Wang J."/>
            <person name="Huang G."/>
            <person name="Gu J."/>
            <person name="Hood L."/>
            <person name="Rowen L."/>
            <person name="Madan A."/>
            <person name="Qin S."/>
            <person name="Davis R.W."/>
            <person name="Federspiel N.A."/>
            <person name="Abola A.P."/>
            <person name="Proctor M.J."/>
            <person name="Myers R.M."/>
            <person name="Schmutz J."/>
            <person name="Dickson M."/>
            <person name="Grimwood J."/>
            <person name="Cox D.R."/>
            <person name="Olson M.V."/>
            <person name="Kaul R."/>
            <person name="Raymond C."/>
            <person name="Shimizu N."/>
            <person name="Kawasaki K."/>
            <person name="Minoshima S."/>
            <person name="Evans G.A."/>
            <person name="Athanasiou M."/>
            <person name="Schultz R."/>
            <person name="Roe B.A."/>
            <person name="Chen F."/>
            <person name="Pan H."/>
            <person name="Ramser J."/>
            <person name="Lehrach H."/>
            <person name="Reinhardt R."/>
            <person name="McCombie W.R."/>
            <person name="de la Bastide M."/>
            <person name="Dedhia N."/>
            <person name="Blocker H."/>
            <person name="Hornischer K."/>
            <person name="Nordsiek G."/>
            <person name="Agarwala R."/>
            <person name="Aravind L."/>
            <person name="Bailey J.A."/>
            <person name="Bateman A."/>
            <person name="Batzoglou S."/>
            <person name="Birney E."/>
            <person name="Bork P."/>
            <person name="Brown D.G."/>
            <person name="Burge C.B."/>
            <person name="Cerutti L."/>
            <person name="Chen H.C."/>
            <person name="Church D."/>
            <person name="Clamp M."/>
            <person name="Copley R.R."/>
            <person name="Doerks T."/>
            <person name="Eddy S.R."/>
            <person name="Eichler E.E."/>
            <person name="Furey T.S."/>
            <person name="Galagan J."/>
            <person name="Gilbert J.G."/>
            <person name="Harmon C."/>
            <person name="Hayashizaki Y."/>
            <person name="Haussler D."/>
            <person name="Hermjakob H."/>
            <person name="Hokamp K."/>
            <person name="Jang W."/>
            <person name="Johnson L.S."/>
            <person name="Jones T.A."/>
            <person name="Kasif S."/>
            <person name="Kaspryzk A."/>
            <person name="Kennedy S."/>
            <person name="Kent W.J."/>
            <person name="Kitts P."/>
            <person name="Koonin E.V."/>
            <person name="Korf I."/>
            <person name="Kulp D."/>
            <person name="Lancet D."/>
            <person name="Lowe T.M."/>
            <person name="McLysaght A."/>
            <person name="Mikkelsen T."/>
            <person name="Moran J.V."/>
            <person name="Mulder N."/>
            <person name="Pollara V.J."/>
            <person name="Ponting C.P."/>
            <person name="Schuler G."/>
            <person name="Schultz J."/>
            <person name="Slater G."/>
            <person name="Smit A.F."/>
            <person name="Stupka E."/>
            <person name="Szustakowski J."/>
            <person name="Thierry-Mieg D."/>
            <person name="Thierry-Mieg J."/>
            <person name="Wagner L."/>
            <person name="Wallis J."/>
            <person name="Wheeler R."/>
            <person name="Williams A."/>
            <person name="Wolf Y.I."/>
            <person name="Wolfe K.H."/>
            <person name="Yang S.P."/>
            <person name="Yeh R.F."/>
            <person name="Collins F."/>
            <person name="Guyer M.S."/>
            <person name="Peterson J."/>
            <person name="Felsenfeld A."/>
            <person name="Wetterstrand K.A."/>
            <person name="Patrinos A."/>
            <person name="Morgan M.J."/>
            <person name="de Jong P."/>
            <person name="Catanese J.J."/>
            <person name="Osoegawa K."/>
            <person name="Shizuya H."/>
            <person name="Choi S."/>
            <person name="Chen Y.J."/>
        </authorList>
    </citation>
    <scope>NUCLEOTIDE SEQUENCE [LARGE SCALE GENOMIC DNA]</scope>
</reference>
<gene>
    <name evidence="1" type="primary">HADHA</name>
</gene>
<keyword evidence="2" id="KW-1185">Reference proteome</keyword>
<dbReference type="OpenTargets" id="ENSG00000084754"/>
<dbReference type="Bgee" id="ENSG00000084754">
    <property type="expression patterns" value="Expressed in jejunal mucosa and 211 other cell types or tissues"/>
</dbReference>
<reference evidence="1 2" key="3">
    <citation type="journal article" date="2005" name="Nature">
        <title>Generation and annotation of the DNA sequences of human chromosomes 2 and 4.</title>
        <authorList>
            <person name="Hillier L.W."/>
            <person name="Graves T.A."/>
            <person name="Fulton R.S."/>
            <person name="Fulton L.A."/>
            <person name="Pepin K.H."/>
            <person name="Minx P."/>
            <person name="Wagner-McPherson C."/>
            <person name="Layman D."/>
            <person name="Wylie K."/>
            <person name="Sekhon M."/>
            <person name="Becker M.C."/>
            <person name="Fewell G.A."/>
            <person name="Delehaunty K.D."/>
            <person name="Miner T.L."/>
            <person name="Nash W.E."/>
            <person name="Kremitzki C."/>
            <person name="Oddy L."/>
            <person name="Du H."/>
            <person name="Sun H."/>
            <person name="Bradshaw-Cordum H."/>
            <person name="Ali J."/>
            <person name="Carter J."/>
            <person name="Cordes M."/>
            <person name="Harris A."/>
            <person name="Isak A."/>
            <person name="van Brunt A."/>
            <person name="Nguyen C."/>
            <person name="Du F."/>
            <person name="Courtney L."/>
            <person name="Kalicki J."/>
            <person name="Ozersky P."/>
            <person name="Abbott S."/>
            <person name="Armstrong J."/>
            <person name="Belter E.A."/>
            <person name="Caruso L."/>
            <person name="Cedroni M."/>
            <person name="Cotton M."/>
            <person name="Davidson T."/>
            <person name="Desai A."/>
            <person name="Elliott G."/>
            <person name="Erb T."/>
            <person name="Fronick C."/>
            <person name="Gaige T."/>
            <person name="Haakenson W."/>
            <person name="Haglund K."/>
            <person name="Holmes A."/>
            <person name="Harkins R."/>
            <person name="Kim K."/>
            <person name="Kruchowski S.S."/>
            <person name="Strong C.M."/>
            <person name="Grewal N."/>
            <person name="Goyea E."/>
            <person name="Hou S."/>
            <person name="Levy A."/>
            <person name="Martinka S."/>
            <person name="Mead K."/>
            <person name="McLellan M.D."/>
            <person name="Meyer R."/>
            <person name="Randall-Maher J."/>
            <person name="Tomlinson C."/>
            <person name="Dauphin-Kohlberg S."/>
            <person name="Kozlowicz-Reilly A."/>
            <person name="Shah N."/>
            <person name="Swearengen-Shahid S."/>
            <person name="Snider J."/>
            <person name="Strong J.T."/>
            <person name="Thompson J."/>
            <person name="Yoakum M."/>
            <person name="Leonard S."/>
            <person name="Pearman C."/>
            <person name="Trani L."/>
            <person name="Radionenko M."/>
            <person name="Waligorski J.E."/>
            <person name="Wang C."/>
            <person name="Rock S.M."/>
            <person name="Tin-Wollam A.M."/>
            <person name="Maupin R."/>
            <person name="Latreille P."/>
            <person name="Wendl M.C."/>
            <person name="Yang S.P."/>
            <person name="Pohl C."/>
            <person name="Wallis J.W."/>
            <person name="Spieth J."/>
            <person name="Bieri T.A."/>
            <person name="Berkowicz N."/>
            <person name="Nelson J.O."/>
            <person name="Osborne J."/>
            <person name="Ding L."/>
            <person name="Meyer R."/>
            <person name="Sabo A."/>
            <person name="Shotland Y."/>
            <person name="Sinha P."/>
            <person name="Wohldmann P.E."/>
            <person name="Cook L.L."/>
            <person name="Hickenbotham M.T."/>
            <person name="Eldred J."/>
            <person name="Williams D."/>
            <person name="Jones T.A."/>
            <person name="She X."/>
            <person name="Ciccarelli F.D."/>
            <person name="Izaurralde E."/>
            <person name="Taylor J."/>
            <person name="Schmutz J."/>
            <person name="Myers R.M."/>
            <person name="Cox D.R."/>
            <person name="Huang X."/>
            <person name="McPherson J.D."/>
            <person name="Mardis E.R."/>
            <person name="Clifton S.W."/>
            <person name="Warren W.C."/>
            <person name="Chinwalla A.T."/>
            <person name="Eddy S.R."/>
            <person name="Marra M.A."/>
            <person name="Ovcharenko I."/>
            <person name="Furey T.S."/>
            <person name="Miller W."/>
            <person name="Eichler E.E."/>
            <person name="Bork P."/>
            <person name="Suyama M."/>
            <person name="Torrents D."/>
            <person name="Waterston R.H."/>
            <person name="Wilson R.K."/>
        </authorList>
    </citation>
    <scope>NUCLEOTIDE SEQUENCE [LARGE SCALE GENOMIC DNA]</scope>
</reference>
<evidence type="ECO:0000313" key="1">
    <source>
        <dbReference type="Ensembl" id="ENSP00000493880.1"/>
    </source>
</evidence>
<dbReference type="Ensembl" id="ENST00000643057.1">
    <property type="protein sequence ID" value="ENSP00000493761.1"/>
    <property type="gene ID" value="ENSG00000084754.12"/>
</dbReference>
<dbReference type="Ensembl" id="ENST00000643233.1">
    <property type="protein sequence ID" value="ENSP00000493880.1"/>
    <property type="gene ID" value="ENSG00000084754.12"/>
</dbReference>
<evidence type="ECO:0007829" key="3">
    <source>
        <dbReference type="PeptideAtlas" id="A0A2R8YDM1"/>
    </source>
</evidence>
<proteinExistence type="evidence at protein level"/>
<dbReference type="GeneTree" id="ENSGT00940000154677"/>
<protein>
    <submittedName>
        <fullName evidence="1">Hydroxyacyl-CoA dehydrogenase trifunctional multienzyme complex subunit alpha</fullName>
    </submittedName>
</protein>
<dbReference type="EMBL" id="AC011742">
    <property type="status" value="NOT_ANNOTATED_CDS"/>
    <property type="molecule type" value="Genomic_DNA"/>
</dbReference>
<keyword evidence="3" id="KW-1267">Proteomics identification</keyword>
<name>A0A2R8YDM1_HUMAN</name>
<dbReference type="EMBL" id="KF510807">
    <property type="status" value="NOT_ANNOTATED_CDS"/>
    <property type="molecule type" value="Genomic_DNA"/>
</dbReference>
<dbReference type="Proteomes" id="UP000005640">
    <property type="component" value="Chromosome 2"/>
</dbReference>
<reference evidence="1" key="4">
    <citation type="submission" date="2025-05" db="UniProtKB">
        <authorList>
            <consortium name="Ensembl"/>
        </authorList>
    </citation>
    <scope>IDENTIFICATION</scope>
</reference>
<dbReference type="AlphaFoldDB" id="A0A2R8YDM1"/>
<dbReference type="ChiTaRS" id="HADHA">
    <property type="organism name" value="human"/>
</dbReference>
<reference evidence="1" key="2">
    <citation type="journal article" date="2004" name="Nature">
        <title>Finishing the euchromatic sequence of the human genome.</title>
        <authorList>
            <consortium name="International Human Genome Sequencing Consortium"/>
        </authorList>
    </citation>
    <scope>NUCLEOTIDE SEQUENCE [LARGE SCALE GENOMIC DNA]</scope>
</reference>
<dbReference type="HGNC" id="HGNC:4801">
    <property type="gene designation" value="HADHA"/>
</dbReference>
<dbReference type="VEuPathDB" id="HostDB:ENSG00000084754"/>
<dbReference type="OrthoDB" id="10004768at2759"/>
<dbReference type="EMBL" id="AC010896">
    <property type="status" value="NOT_ANNOTATED_CDS"/>
    <property type="molecule type" value="Genomic_DNA"/>
</dbReference>
<evidence type="ECO:0000313" key="2">
    <source>
        <dbReference type="Proteomes" id="UP000005640"/>
    </source>
</evidence>
<organism evidence="1 2">
    <name type="scientific">Homo sapiens</name>
    <name type="common">Human</name>
    <dbReference type="NCBI Taxonomy" id="9606"/>
    <lineage>
        <taxon>Eukaryota</taxon>
        <taxon>Metazoa</taxon>
        <taxon>Chordata</taxon>
        <taxon>Craniata</taxon>
        <taxon>Vertebrata</taxon>
        <taxon>Euteleostomi</taxon>
        <taxon>Mammalia</taxon>
        <taxon>Eutheria</taxon>
        <taxon>Euarchontoglires</taxon>
        <taxon>Primates</taxon>
        <taxon>Haplorrhini</taxon>
        <taxon>Catarrhini</taxon>
        <taxon>Hominidae</taxon>
        <taxon>Homo</taxon>
    </lineage>
</organism>
<sequence length="37" mass="4082">MVACRAIGILSRFSAFRILRSRGEVIYAAILQGLLLC</sequence>